<proteinExistence type="predicted"/>
<evidence type="ECO:0000313" key="2">
    <source>
        <dbReference type="Proteomes" id="UP000054870"/>
    </source>
</evidence>
<name>A0A158BWH9_9BURK</name>
<gene>
    <name evidence="1" type="ORF">AWB75_04148</name>
</gene>
<dbReference type="Proteomes" id="UP000054870">
    <property type="component" value="Unassembled WGS sequence"/>
</dbReference>
<dbReference type="EMBL" id="FCOF02000019">
    <property type="protein sequence ID" value="SAK74464.1"/>
    <property type="molecule type" value="Genomic_DNA"/>
</dbReference>
<sequence length="202" mass="22289">MSCETALDHVPHRDEASPPTCAAASECPGVDCAGQPAHRRLSFGVCVRTDVADALAASRAPTRRGVNRSPWSWSSIRCSRPIRGRAYKVSAEFVLERLAFRAPGLSRRLKRLISNRGRGFIEAKLKDLQERFDIANRKVVAAYSSLSESACRLVSGLYGPSVRLSVNHAQTLSRAQEKSAARPRFRRVSPSGLLGRYERRLA</sequence>
<dbReference type="AlphaFoldDB" id="A0A158BWH9"/>
<accession>A0A158BWH9</accession>
<keyword evidence="2" id="KW-1185">Reference proteome</keyword>
<protein>
    <submittedName>
        <fullName evidence="1">Uncharacterized protein</fullName>
    </submittedName>
</protein>
<evidence type="ECO:0000313" key="1">
    <source>
        <dbReference type="EMBL" id="SAK74464.1"/>
    </source>
</evidence>
<organism evidence="1 2">
    <name type="scientific">Caballeronia catudaia</name>
    <dbReference type="NCBI Taxonomy" id="1777136"/>
    <lineage>
        <taxon>Bacteria</taxon>
        <taxon>Pseudomonadati</taxon>
        <taxon>Pseudomonadota</taxon>
        <taxon>Betaproteobacteria</taxon>
        <taxon>Burkholderiales</taxon>
        <taxon>Burkholderiaceae</taxon>
        <taxon>Caballeronia</taxon>
    </lineage>
</organism>
<reference evidence="1" key="1">
    <citation type="submission" date="2016-01" db="EMBL/GenBank/DDBJ databases">
        <authorList>
            <person name="Peeters C."/>
        </authorList>
    </citation>
    <scope>NUCLEOTIDE SEQUENCE [LARGE SCALE GENOMIC DNA]</scope>
    <source>
        <strain evidence="1">LMG 29318</strain>
    </source>
</reference>
<comment type="caution">
    <text evidence="1">The sequence shown here is derived from an EMBL/GenBank/DDBJ whole genome shotgun (WGS) entry which is preliminary data.</text>
</comment>